<dbReference type="EMBL" id="CP109134">
    <property type="protein sequence ID" value="WSD04972.1"/>
    <property type="molecule type" value="Genomic_DNA"/>
</dbReference>
<keyword evidence="3 6" id="KW-0808">Transferase</keyword>
<dbReference type="InterPro" id="IPR003016">
    <property type="entry name" value="2-oxoA_DH_lipoyl-BS"/>
</dbReference>
<dbReference type="InterPro" id="IPR011053">
    <property type="entry name" value="Single_hybrid_motif"/>
</dbReference>
<name>A0ABZ1GFS3_9ACTN</name>
<evidence type="ECO:0000256" key="1">
    <source>
        <dbReference type="ARBA" id="ARBA00001938"/>
    </source>
</evidence>
<keyword evidence="5 6" id="KW-0012">Acyltransferase</keyword>
<dbReference type="PROSITE" id="PS51826">
    <property type="entry name" value="PSBD"/>
    <property type="match status" value="2"/>
</dbReference>
<dbReference type="Proteomes" id="UP001335325">
    <property type="component" value="Chromosome"/>
</dbReference>
<dbReference type="InterPro" id="IPR000089">
    <property type="entry name" value="Biotin_lipoyl"/>
</dbReference>
<dbReference type="InterPro" id="IPR023213">
    <property type="entry name" value="CAT-like_dom_sf"/>
</dbReference>
<dbReference type="Gene3D" id="3.30.559.10">
    <property type="entry name" value="Chloramphenicol acetyltransferase-like domain"/>
    <property type="match status" value="1"/>
</dbReference>
<evidence type="ECO:0000256" key="7">
    <source>
        <dbReference type="SAM" id="MobiDB-lite"/>
    </source>
</evidence>
<evidence type="ECO:0000259" key="9">
    <source>
        <dbReference type="PROSITE" id="PS51826"/>
    </source>
</evidence>
<comment type="similarity">
    <text evidence="2 6">Belongs to the 2-oxoacid dehydrogenase family.</text>
</comment>
<dbReference type="Pfam" id="PF00364">
    <property type="entry name" value="Biotin_lipoyl"/>
    <property type="match status" value="1"/>
</dbReference>
<dbReference type="PANTHER" id="PTHR43178:SF5">
    <property type="entry name" value="LIPOAMIDE ACYLTRANSFERASE COMPONENT OF BRANCHED-CHAIN ALPHA-KETO ACID DEHYDROGENASE COMPLEX, MITOCHONDRIAL"/>
    <property type="match status" value="1"/>
</dbReference>
<keyword evidence="4 6" id="KW-0450">Lipoyl</keyword>
<feature type="compositionally biased region" description="Low complexity" evidence="7">
    <location>
        <begin position="108"/>
        <end position="121"/>
    </location>
</feature>
<dbReference type="Gene3D" id="2.40.50.100">
    <property type="match status" value="1"/>
</dbReference>
<proteinExistence type="inferred from homology"/>
<dbReference type="InterPro" id="IPR050743">
    <property type="entry name" value="2-oxoacid_DH_E2_comp"/>
</dbReference>
<dbReference type="PROSITE" id="PS00189">
    <property type="entry name" value="LIPOYL"/>
    <property type="match status" value="1"/>
</dbReference>
<dbReference type="EC" id="2.3.1.-" evidence="6"/>
<dbReference type="PANTHER" id="PTHR43178">
    <property type="entry name" value="DIHYDROLIPOAMIDE ACETYLTRANSFERASE COMPONENT OF PYRUVATE DEHYDROGENASE COMPLEX"/>
    <property type="match status" value="1"/>
</dbReference>
<dbReference type="InterPro" id="IPR036625">
    <property type="entry name" value="E3-bd_dom_sf"/>
</dbReference>
<feature type="domain" description="Peripheral subunit-binding (PSBD)" evidence="9">
    <location>
        <begin position="184"/>
        <end position="221"/>
    </location>
</feature>
<dbReference type="SUPFAM" id="SSF52777">
    <property type="entry name" value="CoA-dependent acyltransferases"/>
    <property type="match status" value="1"/>
</dbReference>
<feature type="region of interest" description="Disordered" evidence="7">
    <location>
        <begin position="73"/>
        <end position="121"/>
    </location>
</feature>
<feature type="compositionally biased region" description="Low complexity" evidence="7">
    <location>
        <begin position="220"/>
        <end position="229"/>
    </location>
</feature>
<dbReference type="InterPro" id="IPR004167">
    <property type="entry name" value="PSBD"/>
</dbReference>
<accession>A0ABZ1GFS3</accession>
<evidence type="ECO:0000256" key="4">
    <source>
        <dbReference type="ARBA" id="ARBA00022823"/>
    </source>
</evidence>
<sequence length="470" mass="49589">MAEFTMPSLGADMDEGTLQEWLVQPGDQVHKGDPVAVVETAKSTIEVECFETGTMGKLLVEPGTTVPVGTALALIEPTAEGPRKREKPRKPEKAEKAERKRPVRPAPRRATPPARTEPARVPVASAAHERGHIEAGPLLRHLAERSGIELETLQGTGPGGRVTRTDVEQAAAAAEDAVPPSRLRVSPLARRLAAELDVDLAAVTGTGKDGAVRADDVRKAAPGPAAAAPPSRPSRPSRPVSAPVRPSEDRAAAMRQAIAGLMTRANRDIPHYYLSTTVDMAAAMDWLHEHNRHSPVSERLLPAALLLKAAAVAARQVPEVNGFWADDHFTAGDGVHLGVAVSLHGGGLVAPALRNADTLDISHLMTALKDLVARARTGRLRGSEVSGSTITVTNLGDQGVETVFGVIYPPQVALVGFGRVVDRPCAVDGLLGVRPVVTATLSADHRATDGAVGARYLTAVDRLLQKPEEL</sequence>
<dbReference type="RefSeq" id="WP_326751255.1">
    <property type="nucleotide sequence ID" value="NZ_CP109134.1"/>
</dbReference>
<dbReference type="SUPFAM" id="SSF47005">
    <property type="entry name" value="Peripheral subunit-binding domain of 2-oxo acid dehydrogenase complex"/>
    <property type="match status" value="2"/>
</dbReference>
<organism evidence="10 11">
    <name type="scientific">Streptomyces hirsutus</name>
    <dbReference type="NCBI Taxonomy" id="35620"/>
    <lineage>
        <taxon>Bacteria</taxon>
        <taxon>Bacillati</taxon>
        <taxon>Actinomycetota</taxon>
        <taxon>Actinomycetes</taxon>
        <taxon>Kitasatosporales</taxon>
        <taxon>Streptomycetaceae</taxon>
        <taxon>Streptomyces</taxon>
    </lineage>
</organism>
<dbReference type="Pfam" id="PF00198">
    <property type="entry name" value="2-oxoacid_dh"/>
    <property type="match status" value="1"/>
</dbReference>
<gene>
    <name evidence="10" type="ORF">OIE73_03825</name>
</gene>
<protein>
    <recommendedName>
        <fullName evidence="6">Dihydrolipoamide acetyltransferase component of pyruvate dehydrogenase complex</fullName>
        <ecNumber evidence="6">2.3.1.-</ecNumber>
    </recommendedName>
</protein>
<evidence type="ECO:0000256" key="3">
    <source>
        <dbReference type="ARBA" id="ARBA00022679"/>
    </source>
</evidence>
<keyword evidence="11" id="KW-1185">Reference proteome</keyword>
<feature type="region of interest" description="Disordered" evidence="7">
    <location>
        <begin position="211"/>
        <end position="251"/>
    </location>
</feature>
<evidence type="ECO:0000256" key="6">
    <source>
        <dbReference type="RuleBase" id="RU003423"/>
    </source>
</evidence>
<evidence type="ECO:0000313" key="11">
    <source>
        <dbReference type="Proteomes" id="UP001335325"/>
    </source>
</evidence>
<dbReference type="SUPFAM" id="SSF51230">
    <property type="entry name" value="Single hybrid motif"/>
    <property type="match status" value="1"/>
</dbReference>
<evidence type="ECO:0000259" key="8">
    <source>
        <dbReference type="PROSITE" id="PS50968"/>
    </source>
</evidence>
<dbReference type="Gene3D" id="4.10.320.10">
    <property type="entry name" value="E3-binding domain"/>
    <property type="match status" value="2"/>
</dbReference>
<feature type="domain" description="Lipoyl-binding" evidence="8">
    <location>
        <begin position="1"/>
        <end position="76"/>
    </location>
</feature>
<comment type="cofactor">
    <cofactor evidence="1 6">
        <name>(R)-lipoate</name>
        <dbReference type="ChEBI" id="CHEBI:83088"/>
    </cofactor>
</comment>
<dbReference type="PROSITE" id="PS50968">
    <property type="entry name" value="BIOTINYL_LIPOYL"/>
    <property type="match status" value="1"/>
</dbReference>
<dbReference type="Pfam" id="PF02817">
    <property type="entry name" value="E3_binding"/>
    <property type="match status" value="2"/>
</dbReference>
<dbReference type="CDD" id="cd06849">
    <property type="entry name" value="lipoyl_domain"/>
    <property type="match status" value="1"/>
</dbReference>
<evidence type="ECO:0000256" key="5">
    <source>
        <dbReference type="ARBA" id="ARBA00023315"/>
    </source>
</evidence>
<evidence type="ECO:0000256" key="2">
    <source>
        <dbReference type="ARBA" id="ARBA00007317"/>
    </source>
</evidence>
<dbReference type="InterPro" id="IPR001078">
    <property type="entry name" value="2-oxoacid_DH_actylTfrase"/>
</dbReference>
<reference evidence="10 11" key="1">
    <citation type="submission" date="2022-10" db="EMBL/GenBank/DDBJ databases">
        <title>The complete genomes of actinobacterial strains from the NBC collection.</title>
        <authorList>
            <person name="Joergensen T.S."/>
            <person name="Alvarez Arevalo M."/>
            <person name="Sterndorff E.B."/>
            <person name="Faurdal D."/>
            <person name="Vuksanovic O."/>
            <person name="Mourched A.-S."/>
            <person name="Charusanti P."/>
            <person name="Shaw S."/>
            <person name="Blin K."/>
            <person name="Weber T."/>
        </authorList>
    </citation>
    <scope>NUCLEOTIDE SEQUENCE [LARGE SCALE GENOMIC DNA]</scope>
    <source>
        <strain evidence="10 11">NBC 01753</strain>
    </source>
</reference>
<feature type="domain" description="Peripheral subunit-binding (PSBD)" evidence="9">
    <location>
        <begin position="134"/>
        <end position="171"/>
    </location>
</feature>
<evidence type="ECO:0000313" key="10">
    <source>
        <dbReference type="EMBL" id="WSD04972.1"/>
    </source>
</evidence>
<feature type="compositionally biased region" description="Basic and acidic residues" evidence="7">
    <location>
        <begin position="89"/>
        <end position="100"/>
    </location>
</feature>
<dbReference type="GeneID" id="91541669"/>